<gene>
    <name evidence="6" type="ORF">NQT62_15390</name>
</gene>
<accession>A0ABT1WLK1</accession>
<feature type="non-terminal residue" evidence="6">
    <location>
        <position position="1"/>
    </location>
</feature>
<comment type="caution">
    <text evidence="6">The sequence shown here is derived from an EMBL/GenBank/DDBJ whole genome shotgun (WGS) entry which is preliminary data.</text>
</comment>
<dbReference type="SUPFAM" id="SSF118215">
    <property type="entry name" value="Proton glutamate symport protein"/>
    <property type="match status" value="1"/>
</dbReference>
<evidence type="ECO:0000256" key="2">
    <source>
        <dbReference type="ARBA" id="ARBA00022448"/>
    </source>
</evidence>
<evidence type="ECO:0000256" key="3">
    <source>
        <dbReference type="ARBA" id="ARBA00022692"/>
    </source>
</evidence>
<dbReference type="EMBL" id="JANIGO010000023">
    <property type="protein sequence ID" value="MCQ8897819.1"/>
    <property type="molecule type" value="Genomic_DNA"/>
</dbReference>
<organism evidence="6 7">
    <name type="scientific">Limnobacter humi</name>
    <dbReference type="NCBI Taxonomy" id="1778671"/>
    <lineage>
        <taxon>Bacteria</taxon>
        <taxon>Pseudomonadati</taxon>
        <taxon>Pseudomonadota</taxon>
        <taxon>Betaproteobacteria</taxon>
        <taxon>Burkholderiales</taxon>
        <taxon>Burkholderiaceae</taxon>
        <taxon>Limnobacter</taxon>
    </lineage>
</organism>
<evidence type="ECO:0000256" key="1">
    <source>
        <dbReference type="ARBA" id="ARBA00004141"/>
    </source>
</evidence>
<evidence type="ECO:0000313" key="6">
    <source>
        <dbReference type="EMBL" id="MCQ8897819.1"/>
    </source>
</evidence>
<dbReference type="RefSeq" id="WP_256765629.1">
    <property type="nucleotide sequence ID" value="NZ_JANIGO010000023.1"/>
</dbReference>
<keyword evidence="3" id="KW-0812">Transmembrane</keyword>
<keyword evidence="7" id="KW-1185">Reference proteome</keyword>
<keyword evidence="5" id="KW-0472">Membrane</keyword>
<sequence length="77" mass="8088">VVYPLLMLANGISPRRFFAAAWPAIQLGFVSRSSIATLPVTEEVVEQRLGAGKAILSFQLLRPGALPGAELTAIAPG</sequence>
<reference evidence="6 7" key="1">
    <citation type="submission" date="2022-07" db="EMBL/GenBank/DDBJ databases">
        <authorList>
            <person name="Xamxidin M."/>
            <person name="Wu M."/>
        </authorList>
    </citation>
    <scope>NUCLEOTIDE SEQUENCE [LARGE SCALE GENOMIC DNA]</scope>
    <source>
        <strain evidence="6 7">NBRC 111650</strain>
    </source>
</reference>
<dbReference type="Pfam" id="PF00375">
    <property type="entry name" value="SDF"/>
    <property type="match status" value="1"/>
</dbReference>
<evidence type="ECO:0000313" key="7">
    <source>
        <dbReference type="Proteomes" id="UP001204142"/>
    </source>
</evidence>
<protein>
    <submittedName>
        <fullName evidence="6">Cation:dicarboxylase symporter family transporter</fullName>
    </submittedName>
</protein>
<keyword evidence="4" id="KW-1133">Transmembrane helix</keyword>
<dbReference type="InterPro" id="IPR036458">
    <property type="entry name" value="Na:dicarbo_symporter_sf"/>
</dbReference>
<name>A0ABT1WLK1_9BURK</name>
<keyword evidence="2" id="KW-0813">Transport</keyword>
<proteinExistence type="predicted"/>
<evidence type="ECO:0000256" key="5">
    <source>
        <dbReference type="ARBA" id="ARBA00023136"/>
    </source>
</evidence>
<evidence type="ECO:0000256" key="4">
    <source>
        <dbReference type="ARBA" id="ARBA00022989"/>
    </source>
</evidence>
<comment type="subcellular location">
    <subcellularLocation>
        <location evidence="1">Membrane</location>
        <topology evidence="1">Multi-pass membrane protein</topology>
    </subcellularLocation>
</comment>
<dbReference type="Proteomes" id="UP001204142">
    <property type="component" value="Unassembled WGS sequence"/>
</dbReference>
<dbReference type="Gene3D" id="1.10.3860.10">
    <property type="entry name" value="Sodium:dicarboxylate symporter"/>
    <property type="match status" value="1"/>
</dbReference>
<dbReference type="InterPro" id="IPR001991">
    <property type="entry name" value="Na-dicarboxylate_symporter"/>
</dbReference>